<name>A0ACC2H129_DALPE</name>
<evidence type="ECO:0000313" key="2">
    <source>
        <dbReference type="Proteomes" id="UP001157502"/>
    </source>
</evidence>
<reference evidence="1" key="1">
    <citation type="submission" date="2021-05" db="EMBL/GenBank/DDBJ databases">
        <authorList>
            <person name="Pan Q."/>
            <person name="Jouanno E."/>
            <person name="Zahm M."/>
            <person name="Klopp C."/>
            <person name="Cabau C."/>
            <person name="Louis A."/>
            <person name="Berthelot C."/>
            <person name="Parey E."/>
            <person name="Roest Crollius H."/>
            <person name="Montfort J."/>
            <person name="Robinson-Rechavi M."/>
            <person name="Bouchez O."/>
            <person name="Lampietro C."/>
            <person name="Lopez Roques C."/>
            <person name="Donnadieu C."/>
            <person name="Postlethwait J."/>
            <person name="Bobe J."/>
            <person name="Dillon D."/>
            <person name="Chandos A."/>
            <person name="von Hippel F."/>
            <person name="Guiguen Y."/>
        </authorList>
    </citation>
    <scope>NUCLEOTIDE SEQUENCE</scope>
    <source>
        <strain evidence="1">YG-Jan2019</strain>
    </source>
</reference>
<comment type="caution">
    <text evidence="1">The sequence shown here is derived from an EMBL/GenBank/DDBJ whole genome shotgun (WGS) entry which is preliminary data.</text>
</comment>
<evidence type="ECO:0000313" key="1">
    <source>
        <dbReference type="EMBL" id="KAJ8009647.1"/>
    </source>
</evidence>
<protein>
    <submittedName>
        <fullName evidence="1">Uncharacterized protein</fullName>
    </submittedName>
</protein>
<gene>
    <name evidence="1" type="ORF">DPEC_G00091090</name>
</gene>
<organism evidence="1 2">
    <name type="scientific">Dallia pectoralis</name>
    <name type="common">Alaska blackfish</name>
    <dbReference type="NCBI Taxonomy" id="75939"/>
    <lineage>
        <taxon>Eukaryota</taxon>
        <taxon>Metazoa</taxon>
        <taxon>Chordata</taxon>
        <taxon>Craniata</taxon>
        <taxon>Vertebrata</taxon>
        <taxon>Euteleostomi</taxon>
        <taxon>Actinopterygii</taxon>
        <taxon>Neopterygii</taxon>
        <taxon>Teleostei</taxon>
        <taxon>Protacanthopterygii</taxon>
        <taxon>Esociformes</taxon>
        <taxon>Umbridae</taxon>
        <taxon>Dallia</taxon>
    </lineage>
</organism>
<dbReference type="EMBL" id="CM055734">
    <property type="protein sequence ID" value="KAJ8009647.1"/>
    <property type="molecule type" value="Genomic_DNA"/>
</dbReference>
<keyword evidence="2" id="KW-1185">Reference proteome</keyword>
<dbReference type="Proteomes" id="UP001157502">
    <property type="component" value="Chromosome 7"/>
</dbReference>
<sequence>MNQDEIKVSSRCVETAGRKDHIGSILKGPTLKRNMNLKSTIETCSPALPGPRPRTGLARVITPQRHRRAALTSSERVRDTGKHTAELAGRWLLPDGGDEEWHEREGVGKIETRLNRGG</sequence>
<proteinExistence type="predicted"/>
<accession>A0ACC2H129</accession>